<feature type="transmembrane region" description="Helical" evidence="6">
    <location>
        <begin position="132"/>
        <end position="151"/>
    </location>
</feature>
<feature type="transmembrane region" description="Helical" evidence="6">
    <location>
        <begin position="277"/>
        <end position="298"/>
    </location>
</feature>
<dbReference type="InterPro" id="IPR002797">
    <property type="entry name" value="Polysacc_synth"/>
</dbReference>
<feature type="transmembrane region" description="Helical" evidence="6">
    <location>
        <begin position="318"/>
        <end position="339"/>
    </location>
</feature>
<comment type="subcellular location">
    <subcellularLocation>
        <location evidence="1">Cell membrane</location>
        <topology evidence="1">Multi-pass membrane protein</topology>
    </subcellularLocation>
</comment>
<evidence type="ECO:0000256" key="4">
    <source>
        <dbReference type="ARBA" id="ARBA00022989"/>
    </source>
</evidence>
<feature type="transmembrane region" description="Helical" evidence="6">
    <location>
        <begin position="345"/>
        <end position="371"/>
    </location>
</feature>
<evidence type="ECO:0000256" key="1">
    <source>
        <dbReference type="ARBA" id="ARBA00004651"/>
    </source>
</evidence>
<dbReference type="EMBL" id="CAKMUD010000091">
    <property type="protein sequence ID" value="CAH1598639.1"/>
    <property type="molecule type" value="Genomic_DNA"/>
</dbReference>
<evidence type="ECO:0000313" key="7">
    <source>
        <dbReference type="EMBL" id="CAH1598639.1"/>
    </source>
</evidence>
<gene>
    <name evidence="7" type="ORF">THF1A12_370037</name>
</gene>
<proteinExistence type="predicted"/>
<dbReference type="PANTHER" id="PTHR30250:SF11">
    <property type="entry name" value="O-ANTIGEN TRANSPORTER-RELATED"/>
    <property type="match status" value="1"/>
</dbReference>
<dbReference type="PANTHER" id="PTHR30250">
    <property type="entry name" value="PST FAMILY PREDICTED COLANIC ACID TRANSPORTER"/>
    <property type="match status" value="1"/>
</dbReference>
<keyword evidence="5 6" id="KW-0472">Membrane</keyword>
<evidence type="ECO:0000313" key="8">
    <source>
        <dbReference type="Proteomes" id="UP001295462"/>
    </source>
</evidence>
<keyword evidence="3 6" id="KW-0812">Transmembrane</keyword>
<keyword evidence="4 6" id="KW-1133">Transmembrane helix</keyword>
<feature type="transmembrane region" description="Helical" evidence="6">
    <location>
        <begin position="237"/>
        <end position="261"/>
    </location>
</feature>
<organism evidence="7 8">
    <name type="scientific">Vibrio jasicida</name>
    <dbReference type="NCBI Taxonomy" id="766224"/>
    <lineage>
        <taxon>Bacteria</taxon>
        <taxon>Pseudomonadati</taxon>
        <taxon>Pseudomonadota</taxon>
        <taxon>Gammaproteobacteria</taxon>
        <taxon>Vibrionales</taxon>
        <taxon>Vibrionaceae</taxon>
        <taxon>Vibrio</taxon>
    </lineage>
</organism>
<dbReference type="InterPro" id="IPR050833">
    <property type="entry name" value="Poly_Biosynth_Transport"/>
</dbReference>
<feature type="transmembrane region" description="Helical" evidence="6">
    <location>
        <begin position="403"/>
        <end position="425"/>
    </location>
</feature>
<accession>A0AAU9QQD4</accession>
<sequence>MLQSINQKLQNLPSDKKQFFSLGAATAIVKALAAFFAFLLTLVVSRYSNTTTAGQFFYLFNLVSLVAIIAQLGFNISLVKFNAIAFKNQNRHEQSNNYRIALARSLLFCVAVCSLLYLAFTTFPEQLNTTQASNFSLALAIIAIPLLVIGQTNSRVLQASRKVITSLIALQLGVSFLMVALIIFAKDVYPISTDVLMVLFLVATTVVAIHSTLKWLRSGEYQHGSTKHNPELTYSANQVWVGSIFTNLVQWGSLVIAGFFISTSDLGLLAAAQRTSLLIGFVLVTINFVVAPMFASLYKEGKMDRLRNLSRLACRANIGAAILPVIICVLFPEFIMQLFGKEFIAAAPLLLALSLGQLINVATGSVGFLLLMSGHEKTMKYITIVSGVISIALLILLSNGYGVLGAAWAMAIGLAIQNLAALYFVKRHLGFFPVG</sequence>
<dbReference type="RefSeq" id="WP_038877794.1">
    <property type="nucleotide sequence ID" value="NZ_CAKMTZ010000090.1"/>
</dbReference>
<feature type="transmembrane region" description="Helical" evidence="6">
    <location>
        <begin position="378"/>
        <end position="397"/>
    </location>
</feature>
<feature type="transmembrane region" description="Helical" evidence="6">
    <location>
        <begin position="20"/>
        <end position="44"/>
    </location>
</feature>
<evidence type="ECO:0000256" key="3">
    <source>
        <dbReference type="ARBA" id="ARBA00022692"/>
    </source>
</evidence>
<dbReference type="GO" id="GO:0005886">
    <property type="term" value="C:plasma membrane"/>
    <property type="evidence" value="ECO:0007669"/>
    <property type="project" value="UniProtKB-SubCell"/>
</dbReference>
<dbReference type="Pfam" id="PF01943">
    <property type="entry name" value="Polysacc_synt"/>
    <property type="match status" value="1"/>
</dbReference>
<keyword evidence="2" id="KW-1003">Cell membrane</keyword>
<feature type="transmembrane region" description="Helical" evidence="6">
    <location>
        <begin position="196"/>
        <end position="216"/>
    </location>
</feature>
<reference evidence="7" key="1">
    <citation type="submission" date="2022-01" db="EMBL/GenBank/DDBJ databases">
        <authorList>
            <person name="Lagorce A."/>
        </authorList>
    </citation>
    <scope>NUCLEOTIDE SEQUENCE</scope>
    <source>
        <strain evidence="7">Th15_F1_A12</strain>
    </source>
</reference>
<feature type="transmembrane region" description="Helical" evidence="6">
    <location>
        <begin position="56"/>
        <end position="79"/>
    </location>
</feature>
<evidence type="ECO:0000256" key="2">
    <source>
        <dbReference type="ARBA" id="ARBA00022475"/>
    </source>
</evidence>
<evidence type="ECO:0000256" key="6">
    <source>
        <dbReference type="SAM" id="Phobius"/>
    </source>
</evidence>
<feature type="transmembrane region" description="Helical" evidence="6">
    <location>
        <begin position="100"/>
        <end position="120"/>
    </location>
</feature>
<dbReference type="Proteomes" id="UP001295462">
    <property type="component" value="Unassembled WGS sequence"/>
</dbReference>
<protein>
    <submittedName>
        <fullName evidence="7">Capsular polysaccharide synthesis enzyme CpsJ, membrane protein, export of O-antigen and teichoic acid</fullName>
    </submittedName>
</protein>
<comment type="caution">
    <text evidence="7">The sequence shown here is derived from an EMBL/GenBank/DDBJ whole genome shotgun (WGS) entry which is preliminary data.</text>
</comment>
<feature type="transmembrane region" description="Helical" evidence="6">
    <location>
        <begin position="163"/>
        <end position="184"/>
    </location>
</feature>
<evidence type="ECO:0000256" key="5">
    <source>
        <dbReference type="ARBA" id="ARBA00023136"/>
    </source>
</evidence>
<dbReference type="AlphaFoldDB" id="A0AAU9QQD4"/>
<name>A0AAU9QQD4_9VIBR</name>